<protein>
    <submittedName>
        <fullName evidence="2">Uncharacterized protein</fullName>
    </submittedName>
</protein>
<dbReference type="EMBL" id="LLXL01000683">
    <property type="protein sequence ID" value="PKK69831.1"/>
    <property type="molecule type" value="Genomic_DNA"/>
</dbReference>
<sequence length="140" mass="16392">MENFKLLSYAFVHFECVDDKNQFFNNLGGKRILLNEENHVAVQFQPVKRNEPSNKNKNDSVGRGPSYNLYDNGGEHREINFSGKALKNFIPSGKFEYKILLPTKIDPSSKVNIEWVEEFNLYKIELTKSEPNKRRKLFFD</sequence>
<feature type="region of interest" description="Disordered" evidence="1">
    <location>
        <begin position="47"/>
        <end position="67"/>
    </location>
</feature>
<reference evidence="2 3" key="2">
    <citation type="submission" date="2017-10" db="EMBL/GenBank/DDBJ databases">
        <title>Extensive intraspecific genome diversity in a model arbuscular mycorrhizal fungus.</title>
        <authorList>
            <person name="Chen E.C.H."/>
            <person name="Morin E."/>
            <person name="Baudet D."/>
            <person name="Noel J."/>
            <person name="Ndikumana S."/>
            <person name="Charron P."/>
            <person name="St-Onge C."/>
            <person name="Giorgi J."/>
            <person name="Grigoriev I.V."/>
            <person name="Roux C."/>
            <person name="Martin F.M."/>
            <person name="Corradi N."/>
        </authorList>
    </citation>
    <scope>NUCLEOTIDE SEQUENCE [LARGE SCALE GENOMIC DNA]</scope>
    <source>
        <strain evidence="2 3">C2</strain>
    </source>
</reference>
<evidence type="ECO:0000313" key="3">
    <source>
        <dbReference type="Proteomes" id="UP000233469"/>
    </source>
</evidence>
<dbReference type="Proteomes" id="UP000233469">
    <property type="component" value="Unassembled WGS sequence"/>
</dbReference>
<comment type="caution">
    <text evidence="2">The sequence shown here is derived from an EMBL/GenBank/DDBJ whole genome shotgun (WGS) entry which is preliminary data.</text>
</comment>
<proteinExistence type="predicted"/>
<dbReference type="AlphaFoldDB" id="A0A2N1N7J9"/>
<organism evidence="2 3">
    <name type="scientific">Rhizophagus irregularis</name>
    <dbReference type="NCBI Taxonomy" id="588596"/>
    <lineage>
        <taxon>Eukaryota</taxon>
        <taxon>Fungi</taxon>
        <taxon>Fungi incertae sedis</taxon>
        <taxon>Mucoromycota</taxon>
        <taxon>Glomeromycotina</taxon>
        <taxon>Glomeromycetes</taxon>
        <taxon>Glomerales</taxon>
        <taxon>Glomeraceae</taxon>
        <taxon>Rhizophagus</taxon>
    </lineage>
</organism>
<dbReference type="VEuPathDB" id="FungiDB:RhiirA1_403840"/>
<evidence type="ECO:0000256" key="1">
    <source>
        <dbReference type="SAM" id="MobiDB-lite"/>
    </source>
</evidence>
<evidence type="ECO:0000313" key="2">
    <source>
        <dbReference type="EMBL" id="PKK69831.1"/>
    </source>
</evidence>
<feature type="compositionally biased region" description="Basic and acidic residues" evidence="1">
    <location>
        <begin position="48"/>
        <end position="60"/>
    </location>
</feature>
<gene>
    <name evidence="2" type="ORF">RhiirC2_780517</name>
</gene>
<reference evidence="2 3" key="1">
    <citation type="submission" date="2016-04" db="EMBL/GenBank/DDBJ databases">
        <title>Genome analyses suggest a sexual origin of heterokaryosis in a supposedly ancient asexual fungus.</title>
        <authorList>
            <person name="Ropars J."/>
            <person name="Sedzielewska K."/>
            <person name="Noel J."/>
            <person name="Charron P."/>
            <person name="Farinelli L."/>
            <person name="Marton T."/>
            <person name="Kruger M."/>
            <person name="Pelin A."/>
            <person name="Brachmann A."/>
            <person name="Corradi N."/>
        </authorList>
    </citation>
    <scope>NUCLEOTIDE SEQUENCE [LARGE SCALE GENOMIC DNA]</scope>
    <source>
        <strain evidence="2 3">C2</strain>
    </source>
</reference>
<name>A0A2N1N7J9_9GLOM</name>
<dbReference type="VEuPathDB" id="FungiDB:RhiirFUN_015814"/>
<accession>A0A2N1N7J9</accession>